<dbReference type="EMBL" id="CADCTN010000035">
    <property type="protein sequence ID" value="CAA9221438.1"/>
    <property type="molecule type" value="Genomic_DNA"/>
</dbReference>
<protein>
    <submittedName>
        <fullName evidence="2">SSU ribosomal protein S17p (S11e)</fullName>
    </submittedName>
</protein>
<dbReference type="AlphaFoldDB" id="A0A6J4HEZ7"/>
<accession>A0A6J4HEZ7</accession>
<keyword evidence="2" id="KW-0689">Ribosomal protein</keyword>
<feature type="compositionally biased region" description="Basic and acidic residues" evidence="1">
    <location>
        <begin position="1"/>
        <end position="10"/>
    </location>
</feature>
<feature type="compositionally biased region" description="Basic and acidic residues" evidence="1">
    <location>
        <begin position="30"/>
        <end position="49"/>
    </location>
</feature>
<keyword evidence="2" id="KW-0687">Ribonucleoprotein</keyword>
<organism evidence="2">
    <name type="scientific">uncultured Blastococcus sp</name>
    <dbReference type="NCBI Taxonomy" id="217144"/>
    <lineage>
        <taxon>Bacteria</taxon>
        <taxon>Bacillati</taxon>
        <taxon>Actinomycetota</taxon>
        <taxon>Actinomycetes</taxon>
        <taxon>Geodermatophilales</taxon>
        <taxon>Geodermatophilaceae</taxon>
        <taxon>Blastococcus</taxon>
        <taxon>environmental samples</taxon>
    </lineage>
</organism>
<sequence>ERSPVREHRGLGPRSGRPWLPQGPRGPRGQRQDGEDHRRRGRGPCEARPLRQGHPPDQQAQGARRPERRRHRRPRADHGDPADVGHQAVASGRGHREGQV</sequence>
<feature type="non-terminal residue" evidence="2">
    <location>
        <position position="1"/>
    </location>
</feature>
<dbReference type="GO" id="GO:0005840">
    <property type="term" value="C:ribosome"/>
    <property type="evidence" value="ECO:0007669"/>
    <property type="project" value="UniProtKB-KW"/>
</dbReference>
<evidence type="ECO:0000256" key="1">
    <source>
        <dbReference type="SAM" id="MobiDB-lite"/>
    </source>
</evidence>
<gene>
    <name evidence="2" type="ORF">AVDCRST_MAG52-498</name>
</gene>
<feature type="compositionally biased region" description="Basic residues" evidence="1">
    <location>
        <begin position="66"/>
        <end position="75"/>
    </location>
</feature>
<evidence type="ECO:0000313" key="2">
    <source>
        <dbReference type="EMBL" id="CAA9221438.1"/>
    </source>
</evidence>
<proteinExistence type="predicted"/>
<reference evidence="2" key="1">
    <citation type="submission" date="2020-02" db="EMBL/GenBank/DDBJ databases">
        <authorList>
            <person name="Meier V. D."/>
        </authorList>
    </citation>
    <scope>NUCLEOTIDE SEQUENCE</scope>
    <source>
        <strain evidence="2">AVDCRST_MAG52</strain>
    </source>
</reference>
<feature type="region of interest" description="Disordered" evidence="1">
    <location>
        <begin position="1"/>
        <end position="100"/>
    </location>
</feature>
<feature type="non-terminal residue" evidence="2">
    <location>
        <position position="100"/>
    </location>
</feature>
<name>A0A6J4HEZ7_9ACTN</name>